<feature type="binding site" evidence="8">
    <location>
        <begin position="272"/>
        <end position="274"/>
    </location>
    <ligand>
        <name>ATP</name>
        <dbReference type="ChEBI" id="CHEBI:30616"/>
    </ligand>
</feature>
<dbReference type="InterPro" id="IPR036651">
    <property type="entry name" value="Gln_synt_N_sf"/>
</dbReference>
<dbReference type="FunFam" id="3.10.20.70:FF:000002">
    <property type="entry name" value="Glutamine synthetase I"/>
    <property type="match status" value="1"/>
</dbReference>
<evidence type="ECO:0000259" key="12">
    <source>
        <dbReference type="PROSITE" id="PS51986"/>
    </source>
</evidence>
<evidence type="ECO:0000256" key="3">
    <source>
        <dbReference type="ARBA" id="ARBA00022723"/>
    </source>
</evidence>
<evidence type="ECO:0000256" key="6">
    <source>
        <dbReference type="ARBA" id="ARBA00022842"/>
    </source>
</evidence>
<dbReference type="GO" id="GO:0046872">
    <property type="term" value="F:metal ion binding"/>
    <property type="evidence" value="ECO:0007669"/>
    <property type="project" value="UniProtKB-KW"/>
</dbReference>
<feature type="binding site" evidence="7">
    <location>
        <position position="367"/>
    </location>
    <ligand>
        <name>L-glutamate</name>
        <dbReference type="ChEBI" id="CHEBI:29985"/>
    </ligand>
</feature>
<dbReference type="Gene3D" id="3.10.20.70">
    <property type="entry name" value="Glutamine synthetase, N-terminal domain"/>
    <property type="match status" value="1"/>
</dbReference>
<feature type="binding site" evidence="9">
    <location>
        <position position="365"/>
    </location>
    <ligand>
        <name>Mg(2+)</name>
        <dbReference type="ChEBI" id="CHEBI:18420"/>
        <label>1</label>
    </ligand>
</feature>
<dbReference type="PANTHER" id="PTHR43785">
    <property type="entry name" value="GAMMA-GLUTAMYLPUTRESCINE SYNTHETASE"/>
    <property type="match status" value="1"/>
</dbReference>
<feature type="domain" description="GS beta-grasp" evidence="12">
    <location>
        <begin position="41"/>
        <end position="127"/>
    </location>
</feature>
<dbReference type="Gene3D" id="3.30.590.10">
    <property type="entry name" value="Glutamine synthetase/guanido kinase, catalytic domain"/>
    <property type="match status" value="1"/>
</dbReference>
<evidence type="ECO:0000256" key="2">
    <source>
        <dbReference type="ARBA" id="ARBA00022598"/>
    </source>
</evidence>
<feature type="binding site" evidence="8">
    <location>
        <position position="209"/>
    </location>
    <ligand>
        <name>ATP</name>
        <dbReference type="ChEBI" id="CHEBI:30616"/>
    </ligand>
</feature>
<comment type="cofactor">
    <cofactor evidence="9">
        <name>Mg(2+)</name>
        <dbReference type="ChEBI" id="CHEBI:18420"/>
    </cofactor>
    <text evidence="9">Binds 2 Mg(2+) ions per subunit.</text>
</comment>
<dbReference type="SMART" id="SM01230">
    <property type="entry name" value="Gln-synt_C"/>
    <property type="match status" value="1"/>
</dbReference>
<dbReference type="InterPro" id="IPR014746">
    <property type="entry name" value="Gln_synth/guanido_kin_cat_dom"/>
</dbReference>
<comment type="similarity">
    <text evidence="1 10 11">Belongs to the glutamine synthetase family.</text>
</comment>
<keyword evidence="15" id="KW-1185">Reference proteome</keyword>
<feature type="binding site" evidence="7">
    <location>
        <position position="335"/>
    </location>
    <ligand>
        <name>L-glutamate</name>
        <dbReference type="ChEBI" id="CHEBI:29985"/>
    </ligand>
</feature>
<dbReference type="InterPro" id="IPR027303">
    <property type="entry name" value="Gln_synth_gly_rich_site"/>
</dbReference>
<accession>A0A8J3PJT2</accession>
<reference evidence="14" key="1">
    <citation type="submission" date="2021-01" db="EMBL/GenBank/DDBJ databases">
        <title>Whole genome shotgun sequence of Planosporangium flavigriseum NBRC 105377.</title>
        <authorList>
            <person name="Komaki H."/>
            <person name="Tamura T."/>
        </authorList>
    </citation>
    <scope>NUCLEOTIDE SEQUENCE</scope>
    <source>
        <strain evidence="14">NBRC 105377</strain>
    </source>
</reference>
<feature type="domain" description="GS catalytic" evidence="13">
    <location>
        <begin position="134"/>
        <end position="476"/>
    </location>
</feature>
<evidence type="ECO:0000256" key="1">
    <source>
        <dbReference type="ARBA" id="ARBA00009897"/>
    </source>
</evidence>
<dbReference type="GO" id="GO:0004356">
    <property type="term" value="F:glutamine synthetase activity"/>
    <property type="evidence" value="ECO:0007669"/>
    <property type="project" value="InterPro"/>
</dbReference>
<evidence type="ECO:0000259" key="13">
    <source>
        <dbReference type="PROSITE" id="PS51987"/>
    </source>
</evidence>
<name>A0A8J3PJT2_9ACTN</name>
<proteinExistence type="inferred from homology"/>
<evidence type="ECO:0000313" key="14">
    <source>
        <dbReference type="EMBL" id="GIG72616.1"/>
    </source>
</evidence>
<evidence type="ECO:0000256" key="8">
    <source>
        <dbReference type="PIRSR" id="PIRSR604809-2"/>
    </source>
</evidence>
<dbReference type="AlphaFoldDB" id="A0A8J3PJT2"/>
<keyword evidence="6 9" id="KW-0460">Magnesium</keyword>
<protein>
    <submittedName>
        <fullName evidence="14">Type I glutamate--ammonia ligase</fullName>
    </submittedName>
</protein>
<gene>
    <name evidence="14" type="ORF">Pfl04_10200</name>
</gene>
<dbReference type="PROSITE" id="PS51986">
    <property type="entry name" value="GS_BETA_GRASP"/>
    <property type="match status" value="1"/>
</dbReference>
<dbReference type="Pfam" id="PF00120">
    <property type="entry name" value="Gln-synt_C"/>
    <property type="match status" value="1"/>
</dbReference>
<evidence type="ECO:0000256" key="11">
    <source>
        <dbReference type="RuleBase" id="RU000384"/>
    </source>
</evidence>
<feature type="binding site" evidence="9">
    <location>
        <position position="214"/>
    </location>
    <ligand>
        <name>Mg(2+)</name>
        <dbReference type="ChEBI" id="CHEBI:18420"/>
        <label>1</label>
    </ligand>
</feature>
<comment type="caution">
    <text evidence="14">The sequence shown here is derived from an EMBL/GenBank/DDBJ whole genome shotgun (WGS) entry which is preliminary data.</text>
</comment>
<dbReference type="GO" id="GO:0006542">
    <property type="term" value="P:glutamine biosynthetic process"/>
    <property type="evidence" value="ECO:0007669"/>
    <property type="project" value="InterPro"/>
</dbReference>
<feature type="binding site" evidence="9">
    <location>
        <position position="159"/>
    </location>
    <ligand>
        <name>Mg(2+)</name>
        <dbReference type="ChEBI" id="CHEBI:18420"/>
        <label>1</label>
    </ligand>
</feature>
<feature type="binding site" evidence="9">
    <location>
        <position position="270"/>
    </location>
    <ligand>
        <name>Mg(2+)</name>
        <dbReference type="ChEBI" id="CHEBI:18420"/>
        <label>1</label>
    </ligand>
</feature>
<dbReference type="Proteomes" id="UP000653674">
    <property type="component" value="Unassembled WGS sequence"/>
</dbReference>
<dbReference type="InterPro" id="IPR008146">
    <property type="entry name" value="Gln_synth_cat_dom"/>
</dbReference>
<evidence type="ECO:0000256" key="10">
    <source>
        <dbReference type="PROSITE-ProRule" id="PRU01330"/>
    </source>
</evidence>
<dbReference type="EMBL" id="BONU01000004">
    <property type="protein sequence ID" value="GIG72616.1"/>
    <property type="molecule type" value="Genomic_DNA"/>
</dbReference>
<feature type="binding site" evidence="7">
    <location>
        <position position="323"/>
    </location>
    <ligand>
        <name>L-glutamate</name>
        <dbReference type="ChEBI" id="CHEBI:29985"/>
    </ligand>
</feature>
<keyword evidence="5 8" id="KW-0067">ATP-binding</keyword>
<dbReference type="SUPFAM" id="SSF55931">
    <property type="entry name" value="Glutamine synthetase/guanido kinase"/>
    <property type="match status" value="1"/>
</dbReference>
<evidence type="ECO:0000256" key="5">
    <source>
        <dbReference type="ARBA" id="ARBA00022840"/>
    </source>
</evidence>
<keyword evidence="4 8" id="KW-0547">Nucleotide-binding</keyword>
<sequence length="476" mass="53199">MVARNVRVTRAGKTLPGMADSTRGNTVDRQQEFVLRTLEERDIRFVRLWFTDVLGTLKSVSVAPAELEAAFDEGIGFDGSAIEGFARVHESDMVAMPDPTTFQVFPFEGGISGESARMFCDILLPDGSPSWADPRHVLRRALSRAAEKGFTFYTHPEIEFFLLEDAPADGSPPRAVDQGGYFDNTTHAAARDFRRQAVLSLERIGISVEFSHHEVAPGQQEIDLRYADALTTADNIMTFRHVIKEVALSHGVHATFMPKPFSDQPGSGMHTHLSLFEGERNVFHDPSDPMKLSKVGRAFIAGILTHAREFTAITNQWVNSYKRLFPEMVPNRITESPAYVCWGHLNRSALVRVPAYGKPNSARVEVRSLDSACNPYLSYAVLLGAGLKGIEEGYELPPGAEDDVWALSDAERRAAGYQALPENLNEALDVMAGSELVAEILGEHVFDFFIKNKRTEWEEYRRVVTPYERQRYLTML</sequence>
<dbReference type="PROSITE" id="PS51987">
    <property type="entry name" value="GS_CATALYTIC"/>
    <property type="match status" value="1"/>
</dbReference>
<dbReference type="NCBIfam" id="TIGR00653">
    <property type="entry name" value="GlnA"/>
    <property type="match status" value="1"/>
</dbReference>
<feature type="binding site" evidence="9">
    <location>
        <position position="157"/>
    </location>
    <ligand>
        <name>Mg(2+)</name>
        <dbReference type="ChEBI" id="CHEBI:18420"/>
        <label>1</label>
    </ligand>
</feature>
<keyword evidence="3 9" id="KW-0479">Metal-binding</keyword>
<dbReference type="Pfam" id="PF03951">
    <property type="entry name" value="Gln-synt_N"/>
    <property type="match status" value="1"/>
</dbReference>
<dbReference type="InterPro" id="IPR004809">
    <property type="entry name" value="Gln_synth_I"/>
</dbReference>
<organism evidence="14 15">
    <name type="scientific">Planosporangium flavigriseum</name>
    <dbReference type="NCBI Taxonomy" id="373681"/>
    <lineage>
        <taxon>Bacteria</taxon>
        <taxon>Bacillati</taxon>
        <taxon>Actinomycetota</taxon>
        <taxon>Actinomycetes</taxon>
        <taxon>Micromonosporales</taxon>
        <taxon>Micromonosporaceae</taxon>
        <taxon>Planosporangium</taxon>
    </lineage>
</organism>
<dbReference type="FunFam" id="3.30.590.10:FF:000003">
    <property type="entry name" value="Glutamine synthetase 2"/>
    <property type="match status" value="1"/>
</dbReference>
<evidence type="ECO:0000256" key="4">
    <source>
        <dbReference type="ARBA" id="ARBA00022741"/>
    </source>
</evidence>
<keyword evidence="2 14" id="KW-0436">Ligase</keyword>
<dbReference type="PANTHER" id="PTHR43785:SF11">
    <property type="entry name" value="GAMMA-GLUTAMYLPOLYAMINE SYNTHETASE GLNA2"/>
    <property type="match status" value="1"/>
</dbReference>
<dbReference type="GO" id="GO:0005524">
    <property type="term" value="F:ATP binding"/>
    <property type="evidence" value="ECO:0007669"/>
    <property type="project" value="UniProtKB-KW"/>
</dbReference>
<dbReference type="SUPFAM" id="SSF54368">
    <property type="entry name" value="Glutamine synthetase, N-terminal domain"/>
    <property type="match status" value="1"/>
</dbReference>
<evidence type="ECO:0000256" key="7">
    <source>
        <dbReference type="PIRSR" id="PIRSR604809-1"/>
    </source>
</evidence>
<evidence type="ECO:0000313" key="15">
    <source>
        <dbReference type="Proteomes" id="UP000653674"/>
    </source>
</evidence>
<dbReference type="InterPro" id="IPR008147">
    <property type="entry name" value="Gln_synt_N"/>
</dbReference>
<feature type="binding site" evidence="7">
    <location>
        <position position="347"/>
    </location>
    <ligand>
        <name>L-glutamate</name>
        <dbReference type="ChEBI" id="CHEBI:29985"/>
    </ligand>
</feature>
<feature type="binding site" evidence="9">
    <location>
        <position position="221"/>
    </location>
    <ligand>
        <name>Mg(2+)</name>
        <dbReference type="ChEBI" id="CHEBI:18420"/>
        <label>1</label>
    </ligand>
</feature>
<dbReference type="PROSITE" id="PS00181">
    <property type="entry name" value="GLNA_ATP"/>
    <property type="match status" value="1"/>
</dbReference>
<feature type="binding site" evidence="8">
    <location>
        <position position="347"/>
    </location>
    <ligand>
        <name>ATP</name>
        <dbReference type="ChEBI" id="CHEBI:30616"/>
    </ligand>
</feature>
<evidence type="ECO:0000256" key="9">
    <source>
        <dbReference type="PIRSR" id="PIRSR604809-3"/>
    </source>
</evidence>